<feature type="domain" description="DAHP synthetase I/KDSA" evidence="2">
    <location>
        <begin position="12"/>
        <end position="223"/>
    </location>
</feature>
<dbReference type="NCBIfam" id="TIGR01361">
    <property type="entry name" value="DAHP_synth_Bsub"/>
    <property type="match status" value="1"/>
</dbReference>
<feature type="non-terminal residue" evidence="3">
    <location>
        <position position="1"/>
    </location>
</feature>
<dbReference type="InterPro" id="IPR013785">
    <property type="entry name" value="Aldolase_TIM"/>
</dbReference>
<dbReference type="SUPFAM" id="SSF51569">
    <property type="entry name" value="Aldolase"/>
    <property type="match status" value="1"/>
</dbReference>
<dbReference type="GO" id="GO:0009073">
    <property type="term" value="P:aromatic amino acid family biosynthetic process"/>
    <property type="evidence" value="ECO:0007669"/>
    <property type="project" value="InterPro"/>
</dbReference>
<feature type="non-terminal residue" evidence="3">
    <location>
        <position position="223"/>
    </location>
</feature>
<dbReference type="PANTHER" id="PTHR43018:SF2">
    <property type="entry name" value="PHOSPHO-2-DEHYDRO-3-DEOXYHEPTONATE ALDOLASE"/>
    <property type="match status" value="1"/>
</dbReference>
<dbReference type="InterPro" id="IPR006218">
    <property type="entry name" value="DAHP1/KDSA"/>
</dbReference>
<protein>
    <submittedName>
        <fullName evidence="3">3-deoxy-7-phosphoheptulonate synthase</fullName>
    </submittedName>
</protein>
<dbReference type="InterPro" id="IPR006268">
    <property type="entry name" value="DAHP_syn_2"/>
</dbReference>
<sequence length="223" mass="24401">SRDFKKEDTVIRVGGVAIGGGSIVVIAGPCSIESRKQLFQIAQFVCKHGVKILRGGAFKPRTSPYSFQGLGKEGLKYLAEAGRKWKIPTVTEVMDPRQVELVSQYADILQVGARNMQNFDLLKELGRIQNPILLKRGMSAKLEEFLMSAEYILSQGNYNVILCERGIRTFEEATRFTLDLAAVPLAKELSHLPMVVDPSHGTGRRTLVIPMAKAAVAAGSDGI</sequence>
<dbReference type="GO" id="GO:0016740">
    <property type="term" value="F:transferase activity"/>
    <property type="evidence" value="ECO:0007669"/>
    <property type="project" value="UniProtKB-KW"/>
</dbReference>
<dbReference type="Pfam" id="PF00793">
    <property type="entry name" value="DAHP_synth_1"/>
    <property type="match status" value="1"/>
</dbReference>
<reference evidence="3 4" key="1">
    <citation type="submission" date="2017-09" db="EMBL/GenBank/DDBJ databases">
        <title>Depth-based differentiation of microbial function through sediment-hosted aquifers and enrichment of novel symbionts in the deep terrestrial subsurface.</title>
        <authorList>
            <person name="Probst A.J."/>
            <person name="Ladd B."/>
            <person name="Jarett J.K."/>
            <person name="Geller-Mcgrath D.E."/>
            <person name="Sieber C.M."/>
            <person name="Emerson J.B."/>
            <person name="Anantharaman K."/>
            <person name="Thomas B.C."/>
            <person name="Malmstrom R."/>
            <person name="Stieglmeier M."/>
            <person name="Klingl A."/>
            <person name="Woyke T."/>
            <person name="Ryan C.M."/>
            <person name="Banfield J.F."/>
        </authorList>
    </citation>
    <scope>NUCLEOTIDE SEQUENCE [LARGE SCALE GENOMIC DNA]</scope>
    <source>
        <strain evidence="3">CG23_combo_of_CG06-09_8_20_14_all_48_7</strain>
    </source>
</reference>
<proteinExistence type="predicted"/>
<accession>A0A2G9YBG2</accession>
<dbReference type="AlphaFoldDB" id="A0A2G9YBG2"/>
<dbReference type="PANTHER" id="PTHR43018">
    <property type="entry name" value="PHOSPHO-2-DEHYDRO-3-DEOXYHEPTONATE ALDOLASE"/>
    <property type="match status" value="1"/>
</dbReference>
<evidence type="ECO:0000256" key="1">
    <source>
        <dbReference type="ARBA" id="ARBA00022679"/>
    </source>
</evidence>
<evidence type="ECO:0000313" key="3">
    <source>
        <dbReference type="EMBL" id="PIP16554.1"/>
    </source>
</evidence>
<organism evidence="3 4">
    <name type="scientific">bacterium (Candidatus Ratteibacteria) CG23_combo_of_CG06-09_8_20_14_all_48_7</name>
    <dbReference type="NCBI Taxonomy" id="2014292"/>
    <lineage>
        <taxon>Bacteria</taxon>
        <taxon>Candidatus Ratteibacteria</taxon>
    </lineage>
</organism>
<dbReference type="GO" id="GO:0016832">
    <property type="term" value="F:aldehyde-lyase activity"/>
    <property type="evidence" value="ECO:0007669"/>
    <property type="project" value="InterPro"/>
</dbReference>
<dbReference type="NCBIfam" id="NF009239">
    <property type="entry name" value="PRK12595.1"/>
    <property type="match status" value="1"/>
</dbReference>
<comment type="caution">
    <text evidence="3">The sequence shown here is derived from an EMBL/GenBank/DDBJ whole genome shotgun (WGS) entry which is preliminary data.</text>
</comment>
<keyword evidence="1" id="KW-0808">Transferase</keyword>
<name>A0A2G9YBG2_9BACT</name>
<dbReference type="NCBIfam" id="NF006421">
    <property type="entry name" value="PRK08673.1"/>
    <property type="match status" value="1"/>
</dbReference>
<dbReference type="InterPro" id="IPR052899">
    <property type="entry name" value="Class-I_DAHP_synthase"/>
</dbReference>
<dbReference type="Proteomes" id="UP000230392">
    <property type="component" value="Unassembled WGS sequence"/>
</dbReference>
<dbReference type="EMBL" id="PCRF01000072">
    <property type="protein sequence ID" value="PIP16554.1"/>
    <property type="molecule type" value="Genomic_DNA"/>
</dbReference>
<evidence type="ECO:0000259" key="2">
    <source>
        <dbReference type="Pfam" id="PF00793"/>
    </source>
</evidence>
<dbReference type="Gene3D" id="3.20.20.70">
    <property type="entry name" value="Aldolase class I"/>
    <property type="match status" value="1"/>
</dbReference>
<gene>
    <name evidence="3" type="primary">aroF</name>
    <name evidence="3" type="ORF">COX46_01570</name>
</gene>
<evidence type="ECO:0000313" key="4">
    <source>
        <dbReference type="Proteomes" id="UP000230392"/>
    </source>
</evidence>